<feature type="region of interest" description="Disordered" evidence="1">
    <location>
        <begin position="1"/>
        <end position="20"/>
    </location>
</feature>
<protein>
    <submittedName>
        <fullName evidence="2">Uncharacterized protein</fullName>
    </submittedName>
</protein>
<gene>
    <name evidence="2" type="ORF">BDN71DRAFT_1449628</name>
</gene>
<dbReference type="Proteomes" id="UP000807025">
    <property type="component" value="Unassembled WGS sequence"/>
</dbReference>
<sequence length="153" mass="17050">MVGVGASSIESHTHTEGLPLARNGDFRSHLLSFPASTIDHPLVSDKPLRQYVWNNTEQLFLPSSGRCGGDRCITDGASRIDGHTNLVIFSRSIADSLDHEYIAQLHVDLQFSFRPTPAREDGRSWDRRGTPVSGRRCDGNVMFSYRKLSISLH</sequence>
<dbReference type="AlphaFoldDB" id="A0A9P5ZUB6"/>
<keyword evidence="3" id="KW-1185">Reference proteome</keyword>
<reference evidence="2" key="1">
    <citation type="submission" date="2020-11" db="EMBL/GenBank/DDBJ databases">
        <authorList>
            <consortium name="DOE Joint Genome Institute"/>
            <person name="Ahrendt S."/>
            <person name="Riley R."/>
            <person name="Andreopoulos W."/>
            <person name="Labutti K."/>
            <person name="Pangilinan J."/>
            <person name="Ruiz-Duenas F.J."/>
            <person name="Barrasa J.M."/>
            <person name="Sanchez-Garcia M."/>
            <person name="Camarero S."/>
            <person name="Miyauchi S."/>
            <person name="Serrano A."/>
            <person name="Linde D."/>
            <person name="Babiker R."/>
            <person name="Drula E."/>
            <person name="Ayuso-Fernandez I."/>
            <person name="Pacheco R."/>
            <person name="Padilla G."/>
            <person name="Ferreira P."/>
            <person name="Barriuso J."/>
            <person name="Kellner H."/>
            <person name="Castanera R."/>
            <person name="Alfaro M."/>
            <person name="Ramirez L."/>
            <person name="Pisabarro A.G."/>
            <person name="Kuo A."/>
            <person name="Tritt A."/>
            <person name="Lipzen A."/>
            <person name="He G."/>
            <person name="Yan M."/>
            <person name="Ng V."/>
            <person name="Cullen D."/>
            <person name="Martin F."/>
            <person name="Rosso M.-N."/>
            <person name="Henrissat B."/>
            <person name="Hibbett D."/>
            <person name="Martinez A.T."/>
            <person name="Grigoriev I.V."/>
        </authorList>
    </citation>
    <scope>NUCLEOTIDE SEQUENCE</scope>
    <source>
        <strain evidence="2">ATCC 90797</strain>
    </source>
</reference>
<evidence type="ECO:0000313" key="3">
    <source>
        <dbReference type="Proteomes" id="UP000807025"/>
    </source>
</evidence>
<name>A0A9P5ZUB6_PLEER</name>
<evidence type="ECO:0000313" key="2">
    <source>
        <dbReference type="EMBL" id="KAF9493955.1"/>
    </source>
</evidence>
<accession>A0A9P5ZUB6</accession>
<comment type="caution">
    <text evidence="2">The sequence shown here is derived from an EMBL/GenBank/DDBJ whole genome shotgun (WGS) entry which is preliminary data.</text>
</comment>
<organism evidence="2 3">
    <name type="scientific">Pleurotus eryngii</name>
    <name type="common">Boletus of the steppes</name>
    <dbReference type="NCBI Taxonomy" id="5323"/>
    <lineage>
        <taxon>Eukaryota</taxon>
        <taxon>Fungi</taxon>
        <taxon>Dikarya</taxon>
        <taxon>Basidiomycota</taxon>
        <taxon>Agaricomycotina</taxon>
        <taxon>Agaricomycetes</taxon>
        <taxon>Agaricomycetidae</taxon>
        <taxon>Agaricales</taxon>
        <taxon>Pleurotineae</taxon>
        <taxon>Pleurotaceae</taxon>
        <taxon>Pleurotus</taxon>
    </lineage>
</organism>
<dbReference type="EMBL" id="MU154579">
    <property type="protein sequence ID" value="KAF9493955.1"/>
    <property type="molecule type" value="Genomic_DNA"/>
</dbReference>
<evidence type="ECO:0000256" key="1">
    <source>
        <dbReference type="SAM" id="MobiDB-lite"/>
    </source>
</evidence>
<proteinExistence type="predicted"/>